<organism evidence="1 2">
    <name type="scientific">Rhizophagus irregularis (strain DAOM 197198w)</name>
    <name type="common">Glomus intraradices</name>
    <dbReference type="NCBI Taxonomy" id="1432141"/>
    <lineage>
        <taxon>Eukaryota</taxon>
        <taxon>Fungi</taxon>
        <taxon>Fungi incertae sedis</taxon>
        <taxon>Mucoromycota</taxon>
        <taxon>Glomeromycotina</taxon>
        <taxon>Glomeromycetes</taxon>
        <taxon>Glomerales</taxon>
        <taxon>Glomeraceae</taxon>
        <taxon>Rhizophagus</taxon>
    </lineage>
</organism>
<proteinExistence type="predicted"/>
<gene>
    <name evidence="1" type="ORF">RirG_189760</name>
</gene>
<protein>
    <submittedName>
        <fullName evidence="1">Uncharacterized protein</fullName>
    </submittedName>
</protein>
<evidence type="ECO:0000313" key="2">
    <source>
        <dbReference type="Proteomes" id="UP000022910"/>
    </source>
</evidence>
<dbReference type="AlphaFoldDB" id="A0A015LXG8"/>
<sequence>MAVQQPMMQQMMHQQFQFVERVGTSDEQIQISDPFKVEREGNDVFIRLINPGLRDFIRGYLHGENLHERYPKVV</sequence>
<reference evidence="1 2" key="1">
    <citation type="submission" date="2014-02" db="EMBL/GenBank/DDBJ databases">
        <title>Single nucleus genome sequencing reveals high similarity among nuclei of an endomycorrhizal fungus.</title>
        <authorList>
            <person name="Lin K."/>
            <person name="Geurts R."/>
            <person name="Zhang Z."/>
            <person name="Limpens E."/>
            <person name="Saunders D.G."/>
            <person name="Mu D."/>
            <person name="Pang E."/>
            <person name="Cao H."/>
            <person name="Cha H."/>
            <person name="Lin T."/>
            <person name="Zhou Q."/>
            <person name="Shang Y."/>
            <person name="Li Y."/>
            <person name="Ivanov S."/>
            <person name="Sharma T."/>
            <person name="Velzen R.V."/>
            <person name="Ruijter N.D."/>
            <person name="Aanen D.K."/>
            <person name="Win J."/>
            <person name="Kamoun S."/>
            <person name="Bisseling T."/>
            <person name="Huang S."/>
        </authorList>
    </citation>
    <scope>NUCLEOTIDE SEQUENCE [LARGE SCALE GENOMIC DNA]</scope>
    <source>
        <strain evidence="2">DAOM197198w</strain>
    </source>
</reference>
<dbReference type="STRING" id="1432141.A0A015LXG8"/>
<comment type="caution">
    <text evidence="1">The sequence shown here is derived from an EMBL/GenBank/DDBJ whole genome shotgun (WGS) entry which is preliminary data.</text>
</comment>
<keyword evidence="2" id="KW-1185">Reference proteome</keyword>
<name>A0A015LXG8_RHIIW</name>
<accession>A0A015LXG8</accession>
<dbReference type="EMBL" id="JEMT01026495">
    <property type="protein sequence ID" value="EXX59363.1"/>
    <property type="molecule type" value="Genomic_DNA"/>
</dbReference>
<evidence type="ECO:0000313" key="1">
    <source>
        <dbReference type="EMBL" id="EXX59363.1"/>
    </source>
</evidence>
<dbReference type="Proteomes" id="UP000022910">
    <property type="component" value="Unassembled WGS sequence"/>
</dbReference>
<dbReference type="HOGENOM" id="CLU_2689133_0_0_1"/>